<gene>
    <name evidence="1" type="ORF">O53_964</name>
</gene>
<dbReference type="AlphaFoldDB" id="L7EBF8"/>
<protein>
    <submittedName>
        <fullName evidence="1">Uncharacterized protein</fullName>
    </submittedName>
</protein>
<comment type="caution">
    <text evidence="1">The sequence shown here is derived from an EMBL/GenBank/DDBJ whole genome shotgun (WGS) entry which is preliminary data.</text>
</comment>
<name>L7EBF8_MICAE</name>
<evidence type="ECO:0000313" key="1">
    <source>
        <dbReference type="EMBL" id="ELP56359.1"/>
    </source>
</evidence>
<organism evidence="1 2">
    <name type="scientific">Microcystis aeruginosa TAIHU98</name>
    <dbReference type="NCBI Taxonomy" id="1134457"/>
    <lineage>
        <taxon>Bacteria</taxon>
        <taxon>Bacillati</taxon>
        <taxon>Cyanobacteriota</taxon>
        <taxon>Cyanophyceae</taxon>
        <taxon>Oscillatoriophycideae</taxon>
        <taxon>Chroococcales</taxon>
        <taxon>Microcystaceae</taxon>
        <taxon>Microcystis</taxon>
    </lineage>
</organism>
<sequence>MPIKNMNSPSHIFQGAIFEIIDELIAKIKLGKARGSRQESGDCFYLFSPHPAPHTPLPDN</sequence>
<dbReference type="Proteomes" id="UP000010932">
    <property type="component" value="Unassembled WGS sequence"/>
</dbReference>
<proteinExistence type="predicted"/>
<reference evidence="1 2" key="1">
    <citation type="journal article" date="2013" name="Genome Announc.">
        <title>Whole-Genome Sequence of Microcystis aeruginosa TAIHU98, a Nontoxic Bloom-Forming Strain Isolated from Taihu Lake, China.</title>
        <authorList>
            <person name="Yang C."/>
            <person name="Zhang W."/>
            <person name="Ren M."/>
            <person name="Song L."/>
            <person name="Li T."/>
            <person name="Zhao J."/>
        </authorList>
    </citation>
    <scope>NUCLEOTIDE SEQUENCE [LARGE SCALE GENOMIC DNA]</scope>
    <source>
        <strain evidence="1 2">TAIHU98</strain>
    </source>
</reference>
<dbReference type="EMBL" id="ANKQ01000001">
    <property type="protein sequence ID" value="ELP56359.1"/>
    <property type="molecule type" value="Genomic_DNA"/>
</dbReference>
<evidence type="ECO:0000313" key="2">
    <source>
        <dbReference type="Proteomes" id="UP000010932"/>
    </source>
</evidence>
<accession>L7EBF8</accession>